<protein>
    <submittedName>
        <fullName evidence="2">Dehydrogenase</fullName>
    </submittedName>
</protein>
<gene>
    <name evidence="2" type="primary">RDH5</name>
    <name evidence="2" type="ORF">FOL47_003474</name>
</gene>
<dbReference type="GO" id="GO:0008202">
    <property type="term" value="P:steroid metabolic process"/>
    <property type="evidence" value="ECO:0007669"/>
    <property type="project" value="TreeGrafter"/>
</dbReference>
<keyword evidence="3" id="KW-1185">Reference proteome</keyword>
<organism evidence="2 3">
    <name type="scientific">Perkinsus chesapeaki</name>
    <name type="common">Clam parasite</name>
    <name type="synonym">Perkinsus andrewsi</name>
    <dbReference type="NCBI Taxonomy" id="330153"/>
    <lineage>
        <taxon>Eukaryota</taxon>
        <taxon>Sar</taxon>
        <taxon>Alveolata</taxon>
        <taxon>Perkinsozoa</taxon>
        <taxon>Perkinsea</taxon>
        <taxon>Perkinsida</taxon>
        <taxon>Perkinsidae</taxon>
        <taxon>Perkinsus</taxon>
    </lineage>
</organism>
<dbReference type="EMBL" id="JAAPAO010000208">
    <property type="protein sequence ID" value="KAF4667590.1"/>
    <property type="molecule type" value="Genomic_DNA"/>
</dbReference>
<dbReference type="GO" id="GO:0016491">
    <property type="term" value="F:oxidoreductase activity"/>
    <property type="evidence" value="ECO:0007669"/>
    <property type="project" value="TreeGrafter"/>
</dbReference>
<dbReference type="InterPro" id="IPR036291">
    <property type="entry name" value="NAD(P)-bd_dom_sf"/>
</dbReference>
<accession>A0A7J6M8T5</accession>
<dbReference type="PANTHER" id="PTHR43313">
    <property type="entry name" value="SHORT-CHAIN DEHYDROGENASE/REDUCTASE FAMILY 9C"/>
    <property type="match status" value="1"/>
</dbReference>
<name>A0A7J6M8T5_PERCH</name>
<evidence type="ECO:0000313" key="2">
    <source>
        <dbReference type="EMBL" id="KAF4667590.1"/>
    </source>
</evidence>
<evidence type="ECO:0000256" key="1">
    <source>
        <dbReference type="RuleBase" id="RU000363"/>
    </source>
</evidence>
<dbReference type="SUPFAM" id="SSF51735">
    <property type="entry name" value="NAD(P)-binding Rossmann-fold domains"/>
    <property type="match status" value="1"/>
</dbReference>
<dbReference type="PANTHER" id="PTHR43313:SF1">
    <property type="entry name" value="3BETA-HYDROXYSTEROID DEHYDROGENASE DHS-16"/>
    <property type="match status" value="1"/>
</dbReference>
<dbReference type="PRINTS" id="PR00080">
    <property type="entry name" value="SDRFAMILY"/>
</dbReference>
<proteinExistence type="inferred from homology"/>
<dbReference type="Proteomes" id="UP000591131">
    <property type="component" value="Unassembled WGS sequence"/>
</dbReference>
<comment type="similarity">
    <text evidence="1">Belongs to the short-chain dehydrogenases/reductases (SDR) family.</text>
</comment>
<dbReference type="Gene3D" id="3.40.50.720">
    <property type="entry name" value="NAD(P)-binding Rossmann-like Domain"/>
    <property type="match status" value="1"/>
</dbReference>
<dbReference type="PRINTS" id="PR00081">
    <property type="entry name" value="GDHRDH"/>
</dbReference>
<evidence type="ECO:0000313" key="3">
    <source>
        <dbReference type="Proteomes" id="UP000591131"/>
    </source>
</evidence>
<sequence length="311" mass="33564">MANPTNFRGNFYVTGCDSGFGRGLVELLYAEGYRVFAGCLQEGSVRELDLSFKCGDSMKRSERNNGVVVPFLLDVTKPDAVEAAAEKIATMTSSLDGLVNNAGLLRITIPELSVPSAFREVIETNVIGTHMVTESVMKLLRAGNGRIVNVTSVTGFLAPPGAYAASKHALEGYSDGIRQILSPLGISVHIVEPGIFPSTGLFTKMDLQAVDQLSEEVRLAYGEDYINYIRAAIRLILQNPRTGNSRITGVLEALMDALTGTNPRLISFKVPVSRRLGLQGGLFSTHAPRVCLGCGAKVYDLLEQWYKASAT</sequence>
<dbReference type="InterPro" id="IPR002347">
    <property type="entry name" value="SDR_fam"/>
</dbReference>
<dbReference type="AlphaFoldDB" id="A0A7J6M8T5"/>
<dbReference type="OrthoDB" id="1274115at2759"/>
<dbReference type="Pfam" id="PF00106">
    <property type="entry name" value="adh_short"/>
    <property type="match status" value="1"/>
</dbReference>
<reference evidence="2 3" key="1">
    <citation type="submission" date="2020-04" db="EMBL/GenBank/DDBJ databases">
        <title>Perkinsus chesapeaki whole genome sequence.</title>
        <authorList>
            <person name="Bogema D.R."/>
        </authorList>
    </citation>
    <scope>NUCLEOTIDE SEQUENCE [LARGE SCALE GENOMIC DNA]</scope>
    <source>
        <strain evidence="2">ATCC PRA-425</strain>
    </source>
</reference>
<comment type="caution">
    <text evidence="2">The sequence shown here is derived from an EMBL/GenBank/DDBJ whole genome shotgun (WGS) entry which is preliminary data.</text>
</comment>